<comment type="similarity">
    <text evidence="3">Belongs to the HARBI1 family.</text>
</comment>
<dbReference type="EMBL" id="JBDJPC010000011">
    <property type="protein sequence ID" value="KAL1489909.1"/>
    <property type="molecule type" value="Genomic_DNA"/>
</dbReference>
<evidence type="ECO:0000259" key="8">
    <source>
        <dbReference type="Pfam" id="PF13359"/>
    </source>
</evidence>
<dbReference type="Proteomes" id="UP001566132">
    <property type="component" value="Unassembled WGS sequence"/>
</dbReference>
<evidence type="ECO:0000256" key="1">
    <source>
        <dbReference type="ARBA" id="ARBA00001968"/>
    </source>
</evidence>
<dbReference type="PANTHER" id="PTHR22930:SF269">
    <property type="entry name" value="NUCLEASE HARBI1-LIKE PROTEIN"/>
    <property type="match status" value="1"/>
</dbReference>
<sequence length="145" mass="16287">MPNCVGAVDGKHIDIQCPPDTGSMFFNYKKTFSIVLMGICDANYCFTHVDVGAHGSQSDGGIFENAAVGRALLFGQLILPEDKSLPKCDVNFPFYFVGDAAFPLKRHIMRPYPGHLLNQRKRIYNYRLSRARRIIENSFGILVSR</sequence>
<dbReference type="AlphaFoldDB" id="A0ABD1E5E9"/>
<proteinExistence type="inferred from homology"/>
<comment type="caution">
    <text evidence="9">The sequence shown here is derived from an EMBL/GenBank/DDBJ whole genome shotgun (WGS) entry which is preliminary data.</text>
</comment>
<dbReference type="GO" id="GO:0005634">
    <property type="term" value="C:nucleus"/>
    <property type="evidence" value="ECO:0007669"/>
    <property type="project" value="UniProtKB-SubCell"/>
</dbReference>
<dbReference type="InterPro" id="IPR045249">
    <property type="entry name" value="HARBI1-like"/>
</dbReference>
<dbReference type="GO" id="GO:0016787">
    <property type="term" value="F:hydrolase activity"/>
    <property type="evidence" value="ECO:0007669"/>
    <property type="project" value="UniProtKB-KW"/>
</dbReference>
<dbReference type="InterPro" id="IPR027806">
    <property type="entry name" value="HARBI1_dom"/>
</dbReference>
<reference evidence="9 10" key="1">
    <citation type="submission" date="2024-05" db="EMBL/GenBank/DDBJ databases">
        <title>Genetic variation in Jamaican populations of the coffee berry borer (Hypothenemus hampei).</title>
        <authorList>
            <person name="Errbii M."/>
            <person name="Myrie A."/>
        </authorList>
    </citation>
    <scope>NUCLEOTIDE SEQUENCE [LARGE SCALE GENOMIC DNA]</scope>
    <source>
        <strain evidence="9">JA-Hopewell-2020-01-JO</strain>
        <tissue evidence="9">Whole body</tissue>
    </source>
</reference>
<evidence type="ECO:0000256" key="4">
    <source>
        <dbReference type="ARBA" id="ARBA00022722"/>
    </source>
</evidence>
<dbReference type="Pfam" id="PF13359">
    <property type="entry name" value="DDE_Tnp_4"/>
    <property type="match status" value="1"/>
</dbReference>
<comment type="cofactor">
    <cofactor evidence="1">
        <name>a divalent metal cation</name>
        <dbReference type="ChEBI" id="CHEBI:60240"/>
    </cofactor>
</comment>
<evidence type="ECO:0000256" key="6">
    <source>
        <dbReference type="ARBA" id="ARBA00022801"/>
    </source>
</evidence>
<evidence type="ECO:0000256" key="7">
    <source>
        <dbReference type="ARBA" id="ARBA00023242"/>
    </source>
</evidence>
<comment type="subcellular location">
    <subcellularLocation>
        <location evidence="2">Nucleus</location>
    </subcellularLocation>
</comment>
<keyword evidence="6" id="KW-0378">Hydrolase</keyword>
<protein>
    <recommendedName>
        <fullName evidence="8">DDE Tnp4 domain-containing protein</fullName>
    </recommendedName>
</protein>
<dbReference type="PANTHER" id="PTHR22930">
    <property type="match status" value="1"/>
</dbReference>
<keyword evidence="4" id="KW-0540">Nuclease</keyword>
<keyword evidence="7" id="KW-0539">Nucleus</keyword>
<gene>
    <name evidence="9" type="ORF">ABEB36_013835</name>
</gene>
<name>A0ABD1E5E9_HYPHA</name>
<evidence type="ECO:0000313" key="10">
    <source>
        <dbReference type="Proteomes" id="UP001566132"/>
    </source>
</evidence>
<keyword evidence="10" id="KW-1185">Reference proteome</keyword>
<keyword evidence="5" id="KW-0479">Metal-binding</keyword>
<evidence type="ECO:0000256" key="2">
    <source>
        <dbReference type="ARBA" id="ARBA00004123"/>
    </source>
</evidence>
<accession>A0ABD1E5E9</accession>
<evidence type="ECO:0000313" key="9">
    <source>
        <dbReference type="EMBL" id="KAL1489909.1"/>
    </source>
</evidence>
<dbReference type="GO" id="GO:0004518">
    <property type="term" value="F:nuclease activity"/>
    <property type="evidence" value="ECO:0007669"/>
    <property type="project" value="UniProtKB-KW"/>
</dbReference>
<evidence type="ECO:0000256" key="3">
    <source>
        <dbReference type="ARBA" id="ARBA00006958"/>
    </source>
</evidence>
<feature type="domain" description="DDE Tnp4" evidence="8">
    <location>
        <begin position="8"/>
        <end position="142"/>
    </location>
</feature>
<dbReference type="GO" id="GO:0046872">
    <property type="term" value="F:metal ion binding"/>
    <property type="evidence" value="ECO:0007669"/>
    <property type="project" value="UniProtKB-KW"/>
</dbReference>
<organism evidence="9 10">
    <name type="scientific">Hypothenemus hampei</name>
    <name type="common">Coffee berry borer</name>
    <dbReference type="NCBI Taxonomy" id="57062"/>
    <lineage>
        <taxon>Eukaryota</taxon>
        <taxon>Metazoa</taxon>
        <taxon>Ecdysozoa</taxon>
        <taxon>Arthropoda</taxon>
        <taxon>Hexapoda</taxon>
        <taxon>Insecta</taxon>
        <taxon>Pterygota</taxon>
        <taxon>Neoptera</taxon>
        <taxon>Endopterygota</taxon>
        <taxon>Coleoptera</taxon>
        <taxon>Polyphaga</taxon>
        <taxon>Cucujiformia</taxon>
        <taxon>Curculionidae</taxon>
        <taxon>Scolytinae</taxon>
        <taxon>Hypothenemus</taxon>
    </lineage>
</organism>
<evidence type="ECO:0000256" key="5">
    <source>
        <dbReference type="ARBA" id="ARBA00022723"/>
    </source>
</evidence>